<dbReference type="NCBIfam" id="TIGR01076">
    <property type="entry name" value="sortase_fam"/>
    <property type="match status" value="1"/>
</dbReference>
<feature type="region of interest" description="Disordered" evidence="3">
    <location>
        <begin position="16"/>
        <end position="51"/>
    </location>
</feature>
<keyword evidence="7" id="KW-1185">Reference proteome</keyword>
<reference evidence="5 7" key="1">
    <citation type="submission" date="2014-03" db="EMBL/GenBank/DDBJ databases">
        <title>Complete genome sequence of the Radio-Resistant Rubrobacter radiotolerans RSPS-4.</title>
        <authorList>
            <person name="Egas C.C."/>
            <person name="Barroso C.C."/>
            <person name="Froufe H.J.C."/>
            <person name="Pacheco J.J."/>
            <person name="Albuquerque L.L."/>
            <person name="da Costa M.M.S."/>
        </authorList>
    </citation>
    <scope>NUCLEOTIDE SEQUENCE [LARGE SCALE GENOMIC DNA]</scope>
    <source>
        <strain evidence="5 7">RSPS-4</strain>
    </source>
</reference>
<keyword evidence="4" id="KW-1133">Transmembrane helix</keyword>
<dbReference type="EMBL" id="CP007514">
    <property type="protein sequence ID" value="AHY46913.1"/>
    <property type="molecule type" value="Genomic_DNA"/>
</dbReference>
<name>A0A023X3I1_RUBRA</name>
<dbReference type="AlphaFoldDB" id="A0A023X3I1"/>
<dbReference type="SUPFAM" id="SSF63817">
    <property type="entry name" value="Sortase"/>
    <property type="match status" value="1"/>
</dbReference>
<feature type="compositionally biased region" description="Basic residues" evidence="3">
    <location>
        <begin position="35"/>
        <end position="49"/>
    </location>
</feature>
<evidence type="ECO:0000256" key="2">
    <source>
        <dbReference type="PIRSR" id="PIRSR605754-1"/>
    </source>
</evidence>
<feature type="active site" description="Proton donor/acceptor" evidence="2">
    <location>
        <position position="187"/>
    </location>
</feature>
<accession>A0A023X3I1</accession>
<dbReference type="Pfam" id="PF04203">
    <property type="entry name" value="Sortase"/>
    <property type="match status" value="1"/>
</dbReference>
<dbReference type="Proteomes" id="UP000025229">
    <property type="component" value="Chromosome"/>
</dbReference>
<reference evidence="6" key="2">
    <citation type="submission" date="2023-11" db="EMBL/GenBank/DDBJ databases">
        <title>MicrobeMod: A computational toolkit for identifying prokaryotic methylation and restriction-modification with nanopore sequencing.</title>
        <authorList>
            <person name="Crits-Christoph A."/>
            <person name="Kang S.C."/>
            <person name="Lee H."/>
            <person name="Ostrov N."/>
        </authorList>
    </citation>
    <scope>NUCLEOTIDE SEQUENCE</scope>
    <source>
        <strain evidence="6">ATCC 51242</strain>
    </source>
</reference>
<dbReference type="RefSeq" id="WP_038681882.1">
    <property type="nucleotide sequence ID" value="NZ_CP007514.1"/>
</dbReference>
<dbReference type="InterPro" id="IPR005754">
    <property type="entry name" value="Sortase"/>
</dbReference>
<evidence type="ECO:0000256" key="1">
    <source>
        <dbReference type="ARBA" id="ARBA00022801"/>
    </source>
</evidence>
<feature type="active site" description="Acyl-thioester intermediate" evidence="2">
    <location>
        <position position="254"/>
    </location>
</feature>
<dbReference type="InterPro" id="IPR042003">
    <property type="entry name" value="Sortase_E"/>
</dbReference>
<dbReference type="CDD" id="cd05830">
    <property type="entry name" value="Sortase_E"/>
    <property type="match status" value="1"/>
</dbReference>
<feature type="transmembrane region" description="Helical" evidence="4">
    <location>
        <begin position="77"/>
        <end position="97"/>
    </location>
</feature>
<keyword evidence="1" id="KW-0378">Hydrolase</keyword>
<organism evidence="5 7">
    <name type="scientific">Rubrobacter radiotolerans</name>
    <name type="common">Arthrobacter radiotolerans</name>
    <dbReference type="NCBI Taxonomy" id="42256"/>
    <lineage>
        <taxon>Bacteria</taxon>
        <taxon>Bacillati</taxon>
        <taxon>Actinomycetota</taxon>
        <taxon>Rubrobacteria</taxon>
        <taxon>Rubrobacterales</taxon>
        <taxon>Rubrobacteraceae</taxon>
        <taxon>Rubrobacter</taxon>
    </lineage>
</organism>
<dbReference type="KEGG" id="rrd:RradSPS_1630"/>
<dbReference type="STRING" id="42256.RradSPS_1630"/>
<dbReference type="SMR" id="A0A023X3I1"/>
<sequence>MPWTTETEINTTVKVAEPPRARSSKSSGSYANQATRRRGEVRHRTRYGTRGRALRENPRRRRLRVSREPVYQRRRRAALLAALAGLALVLMLLAVGLPGTGGGSGAAPVSKVEPPLLSTAPVVPGGEQVSIEPPEDKTLYLTVPKLGLYGHTVRNDGSAEALDAGAIKIPETGFPWQQNANTYISGHRVGYAGTESYYQFLDLPKLKNGDEVILEDAAGNRYTYRVFKVFAVEPTDVWVTEPLAGRDVVTLQTCTETVNDWETIGPELLESSPDTGRLIVRAERV</sequence>
<evidence type="ECO:0000313" key="7">
    <source>
        <dbReference type="Proteomes" id="UP000025229"/>
    </source>
</evidence>
<dbReference type="Gene3D" id="2.40.260.10">
    <property type="entry name" value="Sortase"/>
    <property type="match status" value="1"/>
</dbReference>
<evidence type="ECO:0000256" key="3">
    <source>
        <dbReference type="SAM" id="MobiDB-lite"/>
    </source>
</evidence>
<dbReference type="HOGENOM" id="CLU_976223_0_0_11"/>
<dbReference type="eggNOG" id="COG3764">
    <property type="taxonomic scope" value="Bacteria"/>
</dbReference>
<evidence type="ECO:0000313" key="5">
    <source>
        <dbReference type="EMBL" id="AHY46913.1"/>
    </source>
</evidence>
<proteinExistence type="predicted"/>
<keyword evidence="4" id="KW-0472">Membrane</keyword>
<dbReference type="EMBL" id="JAWXXX010000001">
    <property type="protein sequence ID" value="MDX5894318.1"/>
    <property type="molecule type" value="Genomic_DNA"/>
</dbReference>
<feature type="compositionally biased region" description="Polar residues" evidence="3">
    <location>
        <begin position="24"/>
        <end position="34"/>
    </location>
</feature>
<evidence type="ECO:0000256" key="4">
    <source>
        <dbReference type="SAM" id="Phobius"/>
    </source>
</evidence>
<protein>
    <submittedName>
        <fullName evidence="5 6">Sortase</fullName>
    </submittedName>
</protein>
<dbReference type="InterPro" id="IPR023365">
    <property type="entry name" value="Sortase_dom-sf"/>
</dbReference>
<evidence type="ECO:0000313" key="6">
    <source>
        <dbReference type="EMBL" id="MDX5894318.1"/>
    </source>
</evidence>
<gene>
    <name evidence="5" type="ORF">RradSPS_1630</name>
    <name evidence="6" type="ORF">SIL72_09805</name>
</gene>
<dbReference type="Proteomes" id="UP001281130">
    <property type="component" value="Unassembled WGS sequence"/>
</dbReference>
<dbReference type="GO" id="GO:0016787">
    <property type="term" value="F:hydrolase activity"/>
    <property type="evidence" value="ECO:0007669"/>
    <property type="project" value="UniProtKB-KW"/>
</dbReference>
<keyword evidence="4" id="KW-0812">Transmembrane</keyword>